<dbReference type="InterPro" id="IPR011004">
    <property type="entry name" value="Trimer_LpxA-like_sf"/>
</dbReference>
<dbReference type="InterPro" id="IPR036513">
    <property type="entry name" value="STAS_dom_sf"/>
</dbReference>
<dbReference type="PANTHER" id="PTHR33495:SF2">
    <property type="entry name" value="ANTI-SIGMA FACTOR ANTAGONIST TM_1081-RELATED"/>
    <property type="match status" value="1"/>
</dbReference>
<dbReference type="NCBIfam" id="TIGR00377">
    <property type="entry name" value="ant_ant_sig"/>
    <property type="match status" value="1"/>
</dbReference>
<evidence type="ECO:0000259" key="6">
    <source>
        <dbReference type="PROSITE" id="PS50801"/>
    </source>
</evidence>
<protein>
    <recommendedName>
        <fullName evidence="5">Anti-sigma factor antagonist</fullName>
    </recommendedName>
</protein>
<dbReference type="Gene3D" id="3.90.550.10">
    <property type="entry name" value="Spore Coat Polysaccharide Biosynthesis Protein SpsA, Chain A"/>
    <property type="match status" value="1"/>
</dbReference>
<dbReference type="EMBL" id="PVTV01000014">
    <property type="protein sequence ID" value="PRY97647.1"/>
    <property type="molecule type" value="Genomic_DNA"/>
</dbReference>
<dbReference type="Gene3D" id="2.160.10.10">
    <property type="entry name" value="Hexapeptide repeat proteins"/>
    <property type="match status" value="1"/>
</dbReference>
<dbReference type="InterPro" id="IPR002645">
    <property type="entry name" value="STAS_dom"/>
</dbReference>
<dbReference type="PROSITE" id="PS50801">
    <property type="entry name" value="STAS"/>
    <property type="match status" value="1"/>
</dbReference>
<feature type="domain" description="STAS" evidence="6">
    <location>
        <begin position="546"/>
        <end position="643"/>
    </location>
</feature>
<dbReference type="Pfam" id="PF25087">
    <property type="entry name" value="GMPPB_C"/>
    <property type="match status" value="1"/>
</dbReference>
<evidence type="ECO:0000256" key="2">
    <source>
        <dbReference type="ARBA" id="ARBA00022679"/>
    </source>
</evidence>
<accession>A0A2T0XFE5</accession>
<organism evidence="7 8">
    <name type="scientific">Jezberella montanilacus</name>
    <dbReference type="NCBI Taxonomy" id="323426"/>
    <lineage>
        <taxon>Bacteria</taxon>
        <taxon>Pseudomonadati</taxon>
        <taxon>Pseudomonadota</taxon>
        <taxon>Betaproteobacteria</taxon>
        <taxon>Burkholderiales</taxon>
        <taxon>Alcaligenaceae</taxon>
        <taxon>Jezberella</taxon>
    </lineage>
</organism>
<comment type="caution">
    <text evidence="7">The sequence shown here is derived from an EMBL/GenBank/DDBJ whole genome shotgun (WGS) entry which is preliminary data.</text>
</comment>
<comment type="similarity">
    <text evidence="1 5">Belongs to the anti-sigma-factor antagonist family.</text>
</comment>
<dbReference type="CDD" id="cd07043">
    <property type="entry name" value="STAS_anti-anti-sigma_factors"/>
    <property type="match status" value="1"/>
</dbReference>
<sequence>MVQAEQAEAPPLLPLGSTPRHAILIACWNSTDPQLQALSIDSASTPLMARPLVQRAVEQLANLGCIRLTVITGTQSAACQRLLGDGERFGVTLDYVNAQDSDHYQTKLVGTLGITEERVWIASATTVPDSDALLELMTRPESLRNRIVVSKNDSKNRWLGWGILDPKLALALILKSHSGSDLEQAILDEPTLQRVQCTDALTLESGASALQSLMYLMKRGHPAGVIAKRMHSPGVWIAGDSTIDPEATLNPPIYIGHQVRIDAGATVGPGVVIEAGSIIEAGVFIRNAWILPHTYVGHQTTLINVIVSGNSVLSLDHQVLIKVTDPFLLDGDMTTRTATQGPGLVERLTAVMLWLILAPLVYWWRRRLQMKQTPTVAGAYNVAFPDRMTYGFKTQLTALKPEINLAQDRLPRALAFHFFNTFYPGLIDIWCSRVKFIGLKPRNMDEIVHLTQTEQLRYAHWPIGLINQSTLNGQESREIPTRQGMPLRRSVQLVLGYGQQVHRSVAQPVLSQYSATSPTDTEPRLTQLSRTEDLMKLSQTKPGIAVVLLSSESLDIKNVKNFRARIKPIIEQNHTILLDMHKLTFIDSAGLAALLYCLRAMTKKHATLRLFGMCQTVHALFELVRMSRVFKIYSTDVEALKNLPEG</sequence>
<dbReference type="InterPro" id="IPR018357">
    <property type="entry name" value="Hexapep_transf_CS"/>
</dbReference>
<proteinExistence type="inferred from homology"/>
<dbReference type="GO" id="GO:0016746">
    <property type="term" value="F:acyltransferase activity"/>
    <property type="evidence" value="ECO:0007669"/>
    <property type="project" value="UniProtKB-KW"/>
</dbReference>
<dbReference type="SUPFAM" id="SSF51161">
    <property type="entry name" value="Trimeric LpxA-like enzymes"/>
    <property type="match status" value="1"/>
</dbReference>
<evidence type="ECO:0000313" key="7">
    <source>
        <dbReference type="EMBL" id="PRY97647.1"/>
    </source>
</evidence>
<dbReference type="Proteomes" id="UP000238308">
    <property type="component" value="Unassembled WGS sequence"/>
</dbReference>
<dbReference type="GO" id="GO:0043856">
    <property type="term" value="F:anti-sigma factor antagonist activity"/>
    <property type="evidence" value="ECO:0007669"/>
    <property type="project" value="InterPro"/>
</dbReference>
<reference evidence="7 8" key="1">
    <citation type="submission" date="2018-03" db="EMBL/GenBank/DDBJ databases">
        <title>Genomic Encyclopedia of Type Strains, Phase III (KMG-III): the genomes of soil and plant-associated and newly described type strains.</title>
        <authorList>
            <person name="Whitman W."/>
        </authorList>
    </citation>
    <scope>NUCLEOTIDE SEQUENCE [LARGE SCALE GENOMIC DNA]</scope>
    <source>
        <strain evidence="7 8">MWH-P2sevCIIIb</strain>
    </source>
</reference>
<evidence type="ECO:0000256" key="3">
    <source>
        <dbReference type="ARBA" id="ARBA00022737"/>
    </source>
</evidence>
<keyword evidence="2" id="KW-0808">Transferase</keyword>
<dbReference type="PANTHER" id="PTHR33495">
    <property type="entry name" value="ANTI-SIGMA FACTOR ANTAGONIST TM_1081-RELATED-RELATED"/>
    <property type="match status" value="1"/>
</dbReference>
<dbReference type="InterPro" id="IPR003658">
    <property type="entry name" value="Anti-sigma_ant"/>
</dbReference>
<evidence type="ECO:0000256" key="4">
    <source>
        <dbReference type="ARBA" id="ARBA00023315"/>
    </source>
</evidence>
<keyword evidence="4" id="KW-0012">Acyltransferase</keyword>
<dbReference type="InterPro" id="IPR056729">
    <property type="entry name" value="GMPPB_C"/>
</dbReference>
<gene>
    <name evidence="7" type="ORF">BCM14_2109</name>
</gene>
<dbReference type="InterPro" id="IPR029044">
    <property type="entry name" value="Nucleotide-diphossugar_trans"/>
</dbReference>
<evidence type="ECO:0000313" key="8">
    <source>
        <dbReference type="Proteomes" id="UP000238308"/>
    </source>
</evidence>
<name>A0A2T0XFE5_9BURK</name>
<evidence type="ECO:0000256" key="1">
    <source>
        <dbReference type="ARBA" id="ARBA00009013"/>
    </source>
</evidence>
<keyword evidence="3" id="KW-0677">Repeat</keyword>
<dbReference type="Gene3D" id="3.30.750.24">
    <property type="entry name" value="STAS domain"/>
    <property type="match status" value="1"/>
</dbReference>
<dbReference type="Pfam" id="PF01740">
    <property type="entry name" value="STAS"/>
    <property type="match status" value="1"/>
</dbReference>
<dbReference type="AlphaFoldDB" id="A0A2T0XFE5"/>
<evidence type="ECO:0000256" key="5">
    <source>
        <dbReference type="RuleBase" id="RU003749"/>
    </source>
</evidence>
<dbReference type="SUPFAM" id="SSF53448">
    <property type="entry name" value="Nucleotide-diphospho-sugar transferases"/>
    <property type="match status" value="1"/>
</dbReference>
<dbReference type="PROSITE" id="PS00101">
    <property type="entry name" value="HEXAPEP_TRANSFERASES"/>
    <property type="match status" value="2"/>
</dbReference>
<keyword evidence="8" id="KW-1185">Reference proteome</keyword>
<dbReference type="SUPFAM" id="SSF52091">
    <property type="entry name" value="SpoIIaa-like"/>
    <property type="match status" value="1"/>
</dbReference>